<protein>
    <submittedName>
        <fullName evidence="2">Uncharacterized protein</fullName>
    </submittedName>
</protein>
<keyword evidence="1" id="KW-1185">Reference proteome</keyword>
<dbReference type="Proteomes" id="UP000887565">
    <property type="component" value="Unplaced"/>
</dbReference>
<accession>A0A915I848</accession>
<dbReference type="AlphaFoldDB" id="A0A915I848"/>
<sequence>MRIIQGRDTNSDRKCLGRLLGFWSSTDGLKKGPWLFITTLQSFSEKNIEINHVCGTHYYMYITLPSRAAKSRSVPSCLRWRAWTVVKSRPKSSIISTRAKV</sequence>
<proteinExistence type="predicted"/>
<reference evidence="2" key="1">
    <citation type="submission" date="2022-11" db="UniProtKB">
        <authorList>
            <consortium name="WormBaseParasite"/>
        </authorList>
    </citation>
    <scope>IDENTIFICATION</scope>
</reference>
<dbReference type="WBParaSite" id="nRc.2.0.1.t10335-RA">
    <property type="protein sequence ID" value="nRc.2.0.1.t10335-RA"/>
    <property type="gene ID" value="nRc.2.0.1.g10335"/>
</dbReference>
<organism evidence="1 2">
    <name type="scientific">Romanomermis culicivorax</name>
    <name type="common">Nematode worm</name>
    <dbReference type="NCBI Taxonomy" id="13658"/>
    <lineage>
        <taxon>Eukaryota</taxon>
        <taxon>Metazoa</taxon>
        <taxon>Ecdysozoa</taxon>
        <taxon>Nematoda</taxon>
        <taxon>Enoplea</taxon>
        <taxon>Dorylaimia</taxon>
        <taxon>Mermithida</taxon>
        <taxon>Mermithoidea</taxon>
        <taxon>Mermithidae</taxon>
        <taxon>Romanomermis</taxon>
    </lineage>
</organism>
<name>A0A915I848_ROMCU</name>
<evidence type="ECO:0000313" key="2">
    <source>
        <dbReference type="WBParaSite" id="nRc.2.0.1.t10335-RA"/>
    </source>
</evidence>
<evidence type="ECO:0000313" key="1">
    <source>
        <dbReference type="Proteomes" id="UP000887565"/>
    </source>
</evidence>